<dbReference type="GO" id="GO:0070737">
    <property type="term" value="F:protein-glycine ligase activity, elongating"/>
    <property type="evidence" value="ECO:0007669"/>
    <property type="project" value="TreeGrafter"/>
</dbReference>
<sequence>MRPGPQRREKPPGRAGKGAPPDSRGDPRPRGQPTRGREAPARRTMCSRASRPPRRGAASCRSFYLTSRHVGRALRSQTDGPCRGRRAWDTKDAETALPKRGTWPHRHHGDRSQPQAEAPVQAPRRRPSPGRAGLTACPVRGLGLRAARRPRRRVGTASSQRCPRPGTPAPVRRSHTRFARRRGPTRTQAGAKRGKRSGAARAQRSCPRGPGRAHERPMGSQAEGLPHQPGRPHQDTDEAAAAKPRAALLERHVLCGELLPGSGCGPFFYIGGSNGASIISSYCKSKGWQRIQDSRREDYRLKWCEVRCRDSYHSFREGEQLLFQLPNNKLLTTKIGLLSALREHSRAAGTLDKVALCAQARSGRDAAPALEGLTGTSPGGLGPQRVLQMDDFFPETYRLDMRDEREAFFTLFDETQMWICKPTACNQGKGIFLLRSQEEVAALQAKTQSAESDLTCRKTPFRVPQARVVQRYIQNPLLLDGKKFDVRAYLLIACAVPYMVFFGHGYARLTLGLYDPHSRDLTGHLTNQFMQKKSPLYMLLKEDTVWSMDHLNRYINDKFRKTKGLPRDWVFTAFTTQMQQIMAHCFLAVKSKLECKLGYFDLIGCDFLIDENFKVWLLEMNSNPALHTNCEVLKEVIPAVVMETLDLALETLQKSLRSQKMLPLLSQRHFVLLHNGEADVWPRPAGPRSVPRLPLRPACEATSLEPPAFRAADRPGAHRPAPPRGAGSTPGRPHCTQRRPRPPDPSPDGTQGSEREAQDAERPPAGPEDPAREPSPAPGDEDREDGEEQRKSAGHRGS</sequence>
<comment type="caution">
    <text evidence="5">The sequence shown here is derived from an EMBL/GenBank/DDBJ whole genome shotgun (WGS) entry which is preliminary data.</text>
</comment>
<evidence type="ECO:0000256" key="4">
    <source>
        <dbReference type="SAM" id="MobiDB-lite"/>
    </source>
</evidence>
<evidence type="ECO:0000256" key="1">
    <source>
        <dbReference type="ARBA" id="ARBA00022741"/>
    </source>
</evidence>
<dbReference type="GO" id="GO:0005737">
    <property type="term" value="C:cytoplasm"/>
    <property type="evidence" value="ECO:0007669"/>
    <property type="project" value="UniProtKB-ARBA"/>
</dbReference>
<dbReference type="PROSITE" id="PS51221">
    <property type="entry name" value="TTL"/>
    <property type="match status" value="1"/>
</dbReference>
<keyword evidence="1" id="KW-0547">Nucleotide-binding</keyword>
<dbReference type="EMBL" id="JACASE010000001">
    <property type="protein sequence ID" value="KAF6508858.1"/>
    <property type="molecule type" value="Genomic_DNA"/>
</dbReference>
<feature type="compositionally biased region" description="Basic and acidic residues" evidence="4">
    <location>
        <begin position="1"/>
        <end position="12"/>
    </location>
</feature>
<dbReference type="PANTHER" id="PTHR46810">
    <property type="entry name" value="INACTIVE POLYGLYCYLASE TTLL10"/>
    <property type="match status" value="1"/>
</dbReference>
<accession>A0A7J8KJ41</accession>
<feature type="compositionally biased region" description="Basic and acidic residues" evidence="4">
    <location>
        <begin position="753"/>
        <end position="762"/>
    </location>
</feature>
<feature type="region of interest" description="Disordered" evidence="4">
    <location>
        <begin position="1"/>
        <end position="242"/>
    </location>
</feature>
<reference evidence="5 6" key="1">
    <citation type="journal article" date="2020" name="Nature">
        <title>Six reference-quality genomes reveal evolution of bat adaptations.</title>
        <authorList>
            <person name="Jebb D."/>
            <person name="Huang Z."/>
            <person name="Pippel M."/>
            <person name="Hughes G.M."/>
            <person name="Lavrichenko K."/>
            <person name="Devanna P."/>
            <person name="Winkler S."/>
            <person name="Jermiin L.S."/>
            <person name="Skirmuntt E.C."/>
            <person name="Katzourakis A."/>
            <person name="Burkitt-Gray L."/>
            <person name="Ray D.A."/>
            <person name="Sullivan K.A.M."/>
            <person name="Roscito J.G."/>
            <person name="Kirilenko B.M."/>
            <person name="Davalos L.M."/>
            <person name="Corthals A.P."/>
            <person name="Power M.L."/>
            <person name="Jones G."/>
            <person name="Ransome R.D."/>
            <person name="Dechmann D.K.N."/>
            <person name="Locatelli A.G."/>
            <person name="Puechmaille S.J."/>
            <person name="Fedrigo O."/>
            <person name="Jarvis E.D."/>
            <person name="Hiller M."/>
            <person name="Vernes S.C."/>
            <person name="Myers E.W."/>
            <person name="Teeling E.C."/>
        </authorList>
    </citation>
    <scope>NUCLEOTIDE SEQUENCE [LARGE SCALE GENOMIC DNA]</scope>
    <source>
        <strain evidence="5">MRouAeg1</strain>
        <tissue evidence="5">Muscle</tissue>
    </source>
</reference>
<keyword evidence="5" id="KW-0436">Ligase</keyword>
<dbReference type="Pfam" id="PF03133">
    <property type="entry name" value="TTL"/>
    <property type="match status" value="1"/>
</dbReference>
<dbReference type="AlphaFoldDB" id="A0A7J8KJ41"/>
<dbReference type="InterPro" id="IPR004344">
    <property type="entry name" value="TTL/TTLL_fam"/>
</dbReference>
<feature type="compositionally biased region" description="Basic and acidic residues" evidence="4">
    <location>
        <begin position="23"/>
        <end position="41"/>
    </location>
</feature>
<dbReference type="Gene3D" id="3.30.470.20">
    <property type="entry name" value="ATP-grasp fold, B domain"/>
    <property type="match status" value="1"/>
</dbReference>
<evidence type="ECO:0000313" key="6">
    <source>
        <dbReference type="Proteomes" id="UP000593571"/>
    </source>
</evidence>
<dbReference type="Proteomes" id="UP000593571">
    <property type="component" value="Unassembled WGS sequence"/>
</dbReference>
<feature type="compositionally biased region" description="Basic residues" evidence="4">
    <location>
        <begin position="172"/>
        <end position="184"/>
    </location>
</feature>
<dbReference type="SUPFAM" id="SSF56059">
    <property type="entry name" value="Glutathione synthetase ATP-binding domain-like"/>
    <property type="match status" value="1"/>
</dbReference>
<organism evidence="5 6">
    <name type="scientific">Rousettus aegyptiacus</name>
    <name type="common">Egyptian fruit bat</name>
    <name type="synonym">Pteropus aegyptiacus</name>
    <dbReference type="NCBI Taxonomy" id="9407"/>
    <lineage>
        <taxon>Eukaryota</taxon>
        <taxon>Metazoa</taxon>
        <taxon>Chordata</taxon>
        <taxon>Craniata</taxon>
        <taxon>Vertebrata</taxon>
        <taxon>Euteleostomi</taxon>
        <taxon>Mammalia</taxon>
        <taxon>Eutheria</taxon>
        <taxon>Laurasiatheria</taxon>
        <taxon>Chiroptera</taxon>
        <taxon>Yinpterochiroptera</taxon>
        <taxon>Pteropodoidea</taxon>
        <taxon>Pteropodidae</taxon>
        <taxon>Rousettinae</taxon>
        <taxon>Rousettus</taxon>
    </lineage>
</organism>
<dbReference type="FunFam" id="3.30.470.20:FF:000046">
    <property type="entry name" value="inactive polyglycylase TTLL10"/>
    <property type="match status" value="1"/>
</dbReference>
<dbReference type="InterPro" id="IPR027752">
    <property type="entry name" value="TTLL10"/>
</dbReference>
<dbReference type="GO" id="GO:0005524">
    <property type="term" value="F:ATP binding"/>
    <property type="evidence" value="ECO:0007669"/>
    <property type="project" value="UniProtKB-KW"/>
</dbReference>
<keyword evidence="2" id="KW-0067">ATP-binding</keyword>
<feature type="compositionally biased region" description="Low complexity" evidence="4">
    <location>
        <begin position="13"/>
        <end position="22"/>
    </location>
</feature>
<name>A0A7J8KJ41_ROUAE</name>
<keyword evidence="6" id="KW-1185">Reference proteome</keyword>
<dbReference type="PANTHER" id="PTHR46810:SF1">
    <property type="entry name" value="INACTIVE POLYGLYCYLASE TTLL10"/>
    <property type="match status" value="1"/>
</dbReference>
<evidence type="ECO:0000313" key="5">
    <source>
        <dbReference type="EMBL" id="KAF6508858.1"/>
    </source>
</evidence>
<evidence type="ECO:0000256" key="3">
    <source>
        <dbReference type="ARBA" id="ARBA00078174"/>
    </source>
</evidence>
<proteinExistence type="predicted"/>
<evidence type="ECO:0000256" key="2">
    <source>
        <dbReference type="ARBA" id="ARBA00022840"/>
    </source>
</evidence>
<feature type="compositionally biased region" description="Low complexity" evidence="4">
    <location>
        <begin position="129"/>
        <end position="145"/>
    </location>
</feature>
<protein>
    <recommendedName>
        <fullName evidence="3">Tubulin--tyrosine ligase-like protein 10</fullName>
    </recommendedName>
</protein>
<feature type="compositionally biased region" description="Low complexity" evidence="4">
    <location>
        <begin position="46"/>
        <end position="62"/>
    </location>
</feature>
<feature type="region of interest" description="Disordered" evidence="4">
    <location>
        <begin position="704"/>
        <end position="798"/>
    </location>
</feature>
<gene>
    <name evidence="5" type="ORF">HJG63_020072</name>
</gene>